<evidence type="ECO:0000313" key="3">
    <source>
        <dbReference type="Proteomes" id="UP001165383"/>
    </source>
</evidence>
<feature type="transmembrane region" description="Helical" evidence="1">
    <location>
        <begin position="68"/>
        <end position="92"/>
    </location>
</feature>
<feature type="transmembrane region" description="Helical" evidence="1">
    <location>
        <begin position="139"/>
        <end position="158"/>
    </location>
</feature>
<reference evidence="2" key="1">
    <citation type="submission" date="2022-05" db="EMBL/GenBank/DDBJ databases">
        <authorList>
            <person name="Jo J.-H."/>
            <person name="Im W.-T."/>
        </authorList>
    </citation>
    <scope>NUCLEOTIDE SEQUENCE</scope>
    <source>
        <strain evidence="2">RB56-2</strain>
    </source>
</reference>
<feature type="transmembrane region" description="Helical" evidence="1">
    <location>
        <begin position="112"/>
        <end position="133"/>
    </location>
</feature>
<feature type="transmembrane region" description="Helical" evidence="1">
    <location>
        <begin position="6"/>
        <end position="28"/>
    </location>
</feature>
<feature type="transmembrane region" description="Helical" evidence="1">
    <location>
        <begin position="165"/>
        <end position="183"/>
    </location>
</feature>
<evidence type="ECO:0000313" key="2">
    <source>
        <dbReference type="EMBL" id="MCL6740672.1"/>
    </source>
</evidence>
<dbReference type="Proteomes" id="UP001165383">
    <property type="component" value="Unassembled WGS sequence"/>
</dbReference>
<accession>A0ABT0S8H0</accession>
<organism evidence="2 3">
    <name type="scientific">Sphingomonas brevis</name>
    <dbReference type="NCBI Taxonomy" id="2908206"/>
    <lineage>
        <taxon>Bacteria</taxon>
        <taxon>Pseudomonadati</taxon>
        <taxon>Pseudomonadota</taxon>
        <taxon>Alphaproteobacteria</taxon>
        <taxon>Sphingomonadales</taxon>
        <taxon>Sphingomonadaceae</taxon>
        <taxon>Sphingomonas</taxon>
    </lineage>
</organism>
<keyword evidence="3" id="KW-1185">Reference proteome</keyword>
<name>A0ABT0S8H0_9SPHN</name>
<keyword evidence="1" id="KW-1133">Transmembrane helix</keyword>
<dbReference type="RefSeq" id="WP_249915093.1">
    <property type="nucleotide sequence ID" value="NZ_JAMGBB010000001.1"/>
</dbReference>
<evidence type="ECO:0000256" key="1">
    <source>
        <dbReference type="SAM" id="Phobius"/>
    </source>
</evidence>
<keyword evidence="1" id="KW-0812">Transmembrane</keyword>
<protein>
    <recommendedName>
        <fullName evidence="4">Nicotinamide riboside transporter PnuC</fullName>
    </recommendedName>
</protein>
<proteinExistence type="predicted"/>
<evidence type="ECO:0008006" key="4">
    <source>
        <dbReference type="Google" id="ProtNLM"/>
    </source>
</evidence>
<dbReference type="EMBL" id="JAMGBB010000001">
    <property type="protein sequence ID" value="MCL6740672.1"/>
    <property type="molecule type" value="Genomic_DNA"/>
</dbReference>
<keyword evidence="1" id="KW-0472">Membrane</keyword>
<gene>
    <name evidence="2" type="ORF">LZ518_05940</name>
</gene>
<feature type="transmembrane region" description="Helical" evidence="1">
    <location>
        <begin position="40"/>
        <end position="62"/>
    </location>
</feature>
<comment type="caution">
    <text evidence="2">The sequence shown here is derived from an EMBL/GenBank/DDBJ whole genome shotgun (WGS) entry which is preliminary data.</text>
</comment>
<sequence length="194" mass="21375">MGAFEFFFSFYGLLLGFSVAEVTGGLAGALNMRRRVKLGWLTPLLSLFIMVDIMGFWLFAWASRAGITISWAMMTGGLVVAVTYYLAASLVYPKDWDEWTSLDEHYWAQKRLVIAGVGLANIAVLVFTLISFPPQSGDWAFVAYQGVYWVPLLGLFISRKAKLDIVLLGLLVAQYLAAALNIVQSSQWGASTGI</sequence>